<dbReference type="Proteomes" id="UP000595332">
    <property type="component" value="Chromosome"/>
</dbReference>
<accession>A0A7R6PP67</accession>
<dbReference type="InterPro" id="IPR018642">
    <property type="entry name" value="DUF2066"/>
</dbReference>
<keyword evidence="3" id="KW-1185">Reference proteome</keyword>
<evidence type="ECO:0000256" key="1">
    <source>
        <dbReference type="SAM" id="Phobius"/>
    </source>
</evidence>
<feature type="transmembrane region" description="Helical" evidence="1">
    <location>
        <begin position="25"/>
        <end position="49"/>
    </location>
</feature>
<keyword evidence="1" id="KW-0812">Transmembrane</keyword>
<evidence type="ECO:0000313" key="3">
    <source>
        <dbReference type="Proteomes" id="UP000595332"/>
    </source>
</evidence>
<dbReference type="EMBL" id="AP014546">
    <property type="protein sequence ID" value="BBB30072.1"/>
    <property type="molecule type" value="Genomic_DNA"/>
</dbReference>
<keyword evidence="1" id="KW-0472">Membrane</keyword>
<proteinExistence type="predicted"/>
<keyword evidence="1" id="KW-1133">Transmembrane helix</keyword>
<gene>
    <name evidence="2" type="ORF">NEJAP_2124</name>
</gene>
<evidence type="ECO:0008006" key="4">
    <source>
        <dbReference type="Google" id="ProtNLM"/>
    </source>
</evidence>
<dbReference type="AlphaFoldDB" id="A0A7R6PP67"/>
<dbReference type="Pfam" id="PF09839">
    <property type="entry name" value="DUF2066"/>
    <property type="match status" value="1"/>
</dbReference>
<protein>
    <recommendedName>
        <fullName evidence="4">DUF2066 domain-containing protein</fullName>
    </recommendedName>
</protein>
<reference evidence="2 3" key="1">
    <citation type="journal article" date="2008" name="Int. J. Syst. Evol. Microbiol.">
        <title>Neptunomonas japonica sp. nov., an Osedax japonicus symbiont-like bacterium isolated from sediment adjacent to sperm whale carcasses off Kagoshima, Japan.</title>
        <authorList>
            <person name="Miyazaki M."/>
            <person name="Nogi Y."/>
            <person name="Fujiwara Y."/>
            <person name="Kawato M."/>
            <person name="Kubokawa K."/>
            <person name="Horikoshi K."/>
        </authorList>
    </citation>
    <scope>NUCLEOTIDE SEQUENCE [LARGE SCALE GENOMIC DNA]</scope>
    <source>
        <strain evidence="2 3">JAMM 1380</strain>
    </source>
</reference>
<dbReference type="KEGG" id="njp:NEJAP_2124"/>
<evidence type="ECO:0000313" key="2">
    <source>
        <dbReference type="EMBL" id="BBB30072.1"/>
    </source>
</evidence>
<dbReference type="RefSeq" id="WP_201347287.1">
    <property type="nucleotide sequence ID" value="NZ_AP014546.1"/>
</dbReference>
<organism evidence="2 3">
    <name type="scientific">Neptunomonas japonica JAMM 1380</name>
    <dbReference type="NCBI Taxonomy" id="1441457"/>
    <lineage>
        <taxon>Bacteria</taxon>
        <taxon>Pseudomonadati</taxon>
        <taxon>Pseudomonadota</taxon>
        <taxon>Gammaproteobacteria</taxon>
        <taxon>Oceanospirillales</taxon>
        <taxon>Oceanospirillaceae</taxon>
        <taxon>Neptunomonas</taxon>
    </lineage>
</organism>
<sequence>MRSILTGCGSGGYCMLQFSVLKMSLVHLFSMQNLLCFIVAQLIVLGFLISTPLRAELVENLYQTELLVSDRLTHPDDISLRFGLKRILVKVSGTTEASQIVDEFVFDPDLYMSKFHFESTYQVRTDAQGNDYLAQRLVLLFEQASIDKLLNSSDFFPLGKYRPRLLVWVLGDENKALLSFRQGLQQHAAQVAFPVTLLMANQVFIKQQTKGRLIEKISERSKSYPKALVIVVFFDENEIMHWTVVDEASHERVKWAFSKGGFASQLTKAFDAWFDSSGIKIDGKRALTKNSHQIIVTRVKNMADYAAIMEYVRSLPSIDLITVASLDNQTLTLALQSPLDSAEVSRLLSLDRRMLYMRPLQKEAESEATLRWRWFGTRGR</sequence>
<name>A0A7R6PP67_9GAMM</name>